<evidence type="ECO:0000313" key="1">
    <source>
        <dbReference type="Proteomes" id="UP000675920"/>
    </source>
</evidence>
<evidence type="ECO:0000313" key="2">
    <source>
        <dbReference type="RefSeq" id="WP_028312107.1"/>
    </source>
</evidence>
<name>A0A8B6X559_9BURK</name>
<dbReference type="RefSeq" id="WP_028312107.1">
    <property type="nucleotide sequence ID" value="NZ_AXWS01000014.1"/>
</dbReference>
<reference evidence="2" key="1">
    <citation type="journal article" date="2013" name="J. Am. Chem. Soc.">
        <title>Biosynthetic pathway for the epipolythiodioxopiperazine acetylaranotin in Aspergillus terreus revealed by genome-based deletion analysis.</title>
        <authorList>
            <person name="Guo C.J."/>
            <person name="Yeh H.H."/>
            <person name="Chiang Y.M."/>
            <person name="Sanchez J.F."/>
            <person name="Chang S.L."/>
            <person name="Bruno K.S."/>
            <person name="Wang C.C."/>
        </authorList>
    </citation>
    <scope>NUCLEOTIDE SEQUENCE</scope>
</reference>
<sequence length="158" mass="17703">MRFEHLIQINDPANPLIEPLSRAQLWAGLVRRAEFPAEFAIGLEGARIGERVPHGNDGGWRLSRVLDFGPFKVSDMVVAEPEQRMRIEAFASAAFGRSLLTMTIEAPDEEQLFLRCVYETEPAAGQPEPDAMLVGLREQAYQAADLDMVSRIRQMLAH</sequence>
<dbReference type="Pfam" id="PF08982">
    <property type="entry name" value="AtaL"/>
    <property type="match status" value="1"/>
</dbReference>
<dbReference type="Proteomes" id="UP000675920">
    <property type="component" value="Unplaced"/>
</dbReference>
<dbReference type="OrthoDB" id="6367327at2"/>
<accession>A0A8B6X559</accession>
<dbReference type="Gene3D" id="3.30.530.20">
    <property type="match status" value="1"/>
</dbReference>
<reference evidence="2" key="2">
    <citation type="submission" date="2025-08" db="UniProtKB">
        <authorList>
            <consortium name="RefSeq"/>
        </authorList>
    </citation>
    <scope>IDENTIFICATION</scope>
</reference>
<organism evidence="1 2">
    <name type="scientific">Derxia gummosa DSM 723</name>
    <dbReference type="NCBI Taxonomy" id="1121388"/>
    <lineage>
        <taxon>Bacteria</taxon>
        <taxon>Pseudomonadati</taxon>
        <taxon>Pseudomonadota</taxon>
        <taxon>Betaproteobacteria</taxon>
        <taxon>Burkholderiales</taxon>
        <taxon>Alcaligenaceae</taxon>
        <taxon>Derxia</taxon>
    </lineage>
</organism>
<proteinExistence type="predicted"/>
<dbReference type="InterPro" id="IPR023393">
    <property type="entry name" value="START-like_dom_sf"/>
</dbReference>
<dbReference type="AlphaFoldDB" id="A0A8B6X559"/>
<dbReference type="InterPro" id="IPR015075">
    <property type="entry name" value="AtaL"/>
</dbReference>
<dbReference type="SUPFAM" id="SSF55961">
    <property type="entry name" value="Bet v1-like"/>
    <property type="match status" value="1"/>
</dbReference>
<protein>
    <submittedName>
        <fullName evidence="2">AtaL-like protein</fullName>
    </submittedName>
</protein>
<keyword evidence="1" id="KW-1185">Reference proteome</keyword>